<feature type="signal peptide" evidence="2">
    <location>
        <begin position="1"/>
        <end position="19"/>
    </location>
</feature>
<dbReference type="SUPFAM" id="SSF54452">
    <property type="entry name" value="MHC antigen-recognition domain"/>
    <property type="match status" value="1"/>
</dbReference>
<accession>A0A3Q3IIW3</accession>
<protein>
    <recommendedName>
        <fullName evidence="3">MHC class II beta chain N-terminal domain-containing protein</fullName>
    </recommendedName>
</protein>
<proteinExistence type="predicted"/>
<evidence type="ECO:0000256" key="2">
    <source>
        <dbReference type="SAM" id="SignalP"/>
    </source>
</evidence>
<dbReference type="SMART" id="SM00921">
    <property type="entry name" value="MHC_II_beta"/>
    <property type="match status" value="1"/>
</dbReference>
<dbReference type="InterPro" id="IPR011162">
    <property type="entry name" value="MHC_I/II-like_Ag-recog"/>
</dbReference>
<dbReference type="STRING" id="43700.ENSMALP00000000136"/>
<keyword evidence="1" id="KW-0325">Glycoprotein</keyword>
<reference evidence="4" key="1">
    <citation type="submission" date="2025-08" db="UniProtKB">
        <authorList>
            <consortium name="Ensembl"/>
        </authorList>
    </citation>
    <scope>IDENTIFICATION</scope>
</reference>
<sequence length="159" mass="17911">LSNTIFCLVLGNLASVSQDIWISACHGGFNSTDLKDIEYIYSMYYNKLEIIRVSSSVGKYVGYTELGVKNAERLNKDPSLLAQMRNEKESYCQHNIQIHYDNILTKSGELPYVRLHSTTPSAGPHPAMLVCRCWFVLKQVWREDLLCGGARQPGRASGH</sequence>
<keyword evidence="5" id="KW-1185">Reference proteome</keyword>
<evidence type="ECO:0000256" key="1">
    <source>
        <dbReference type="ARBA" id="ARBA00023180"/>
    </source>
</evidence>
<feature type="chain" id="PRO_5018648506" description="MHC class II beta chain N-terminal domain-containing protein" evidence="2">
    <location>
        <begin position="20"/>
        <end position="159"/>
    </location>
</feature>
<reference evidence="4" key="2">
    <citation type="submission" date="2025-09" db="UniProtKB">
        <authorList>
            <consortium name="Ensembl"/>
        </authorList>
    </citation>
    <scope>IDENTIFICATION</scope>
</reference>
<dbReference type="AlphaFoldDB" id="A0A3Q3IIW3"/>
<evidence type="ECO:0000313" key="5">
    <source>
        <dbReference type="Proteomes" id="UP000261600"/>
    </source>
</evidence>
<dbReference type="GO" id="GO:0019882">
    <property type="term" value="P:antigen processing and presentation"/>
    <property type="evidence" value="ECO:0007669"/>
    <property type="project" value="InterPro"/>
</dbReference>
<evidence type="ECO:0000259" key="3">
    <source>
        <dbReference type="SMART" id="SM00921"/>
    </source>
</evidence>
<dbReference type="Ensembl" id="ENSMALT00000000160.1">
    <property type="protein sequence ID" value="ENSMALP00000000136.1"/>
    <property type="gene ID" value="ENSMALG00000000150.1"/>
</dbReference>
<dbReference type="InterPro" id="IPR000353">
    <property type="entry name" value="MHC_II_b_N"/>
</dbReference>
<evidence type="ECO:0000313" key="4">
    <source>
        <dbReference type="Ensembl" id="ENSMALP00000000136.1"/>
    </source>
</evidence>
<dbReference type="InterPro" id="IPR014745">
    <property type="entry name" value="MHC_II_a/b_N"/>
</dbReference>
<organism evidence="4 5">
    <name type="scientific">Monopterus albus</name>
    <name type="common">Swamp eel</name>
    <dbReference type="NCBI Taxonomy" id="43700"/>
    <lineage>
        <taxon>Eukaryota</taxon>
        <taxon>Metazoa</taxon>
        <taxon>Chordata</taxon>
        <taxon>Craniata</taxon>
        <taxon>Vertebrata</taxon>
        <taxon>Euteleostomi</taxon>
        <taxon>Actinopterygii</taxon>
        <taxon>Neopterygii</taxon>
        <taxon>Teleostei</taxon>
        <taxon>Neoteleostei</taxon>
        <taxon>Acanthomorphata</taxon>
        <taxon>Anabantaria</taxon>
        <taxon>Synbranchiformes</taxon>
        <taxon>Synbranchidae</taxon>
        <taxon>Monopterus</taxon>
    </lineage>
</organism>
<dbReference type="Pfam" id="PF00969">
    <property type="entry name" value="MHC_II_beta"/>
    <property type="match status" value="1"/>
</dbReference>
<name>A0A3Q3IIW3_MONAL</name>
<dbReference type="Proteomes" id="UP000261600">
    <property type="component" value="Unplaced"/>
</dbReference>
<dbReference type="GO" id="GO:0006955">
    <property type="term" value="P:immune response"/>
    <property type="evidence" value="ECO:0007669"/>
    <property type="project" value="InterPro"/>
</dbReference>
<keyword evidence="2" id="KW-0732">Signal</keyword>
<dbReference type="GO" id="GO:0042613">
    <property type="term" value="C:MHC class II protein complex"/>
    <property type="evidence" value="ECO:0007669"/>
    <property type="project" value="InterPro"/>
</dbReference>
<dbReference type="Gene3D" id="3.10.320.10">
    <property type="entry name" value="Class II Histocompatibility Antigen, M Beta Chain, Chain B, domain 1"/>
    <property type="match status" value="1"/>
</dbReference>
<feature type="domain" description="MHC class II beta chain N-terminal" evidence="3">
    <location>
        <begin position="23"/>
        <end position="100"/>
    </location>
</feature>